<name>A0A1Y1KH25_PHOPY</name>
<sequence length="202" mass="22717">MCVHESCLHNASLLPSPFLNKHSLCYIKREGLQRVHTKPQKQASTPKPGNQMMYKFVQSFDHCWMDRAPSAFSPLSFLTLAWAKRDLGLALLACLFRKALILAVQGLMMLSDGETYCLVVSAAILDWNTWRWYSMLLTSLLAFCWSMVALTSLSPRTADIVLFFLVRGEEKEGGLVLAKKMYNDQREYVSSACGLVTGALLL</sequence>
<organism evidence="2">
    <name type="scientific">Photinus pyralis</name>
    <name type="common">Common eastern firefly</name>
    <name type="synonym">Lampyris pyralis</name>
    <dbReference type="NCBI Taxonomy" id="7054"/>
    <lineage>
        <taxon>Eukaryota</taxon>
        <taxon>Metazoa</taxon>
        <taxon>Ecdysozoa</taxon>
        <taxon>Arthropoda</taxon>
        <taxon>Hexapoda</taxon>
        <taxon>Insecta</taxon>
        <taxon>Pterygota</taxon>
        <taxon>Neoptera</taxon>
        <taxon>Endopterygota</taxon>
        <taxon>Coleoptera</taxon>
        <taxon>Polyphaga</taxon>
        <taxon>Elateriformia</taxon>
        <taxon>Elateroidea</taxon>
        <taxon>Lampyridae</taxon>
        <taxon>Lampyrinae</taxon>
        <taxon>Photinus</taxon>
    </lineage>
</organism>
<accession>A0A1Y1KH25</accession>
<reference evidence="2" key="1">
    <citation type="journal article" date="2016" name="Sci. Rep.">
        <title>Molecular characterization of firefly nuptial gifts: a multi-omics approach sheds light on postcopulatory sexual selection.</title>
        <authorList>
            <person name="Al-Wathiqui N."/>
            <person name="Fallon T.R."/>
            <person name="South A."/>
            <person name="Weng J.K."/>
            <person name="Lewis S.M."/>
        </authorList>
    </citation>
    <scope>NUCLEOTIDE SEQUENCE</scope>
</reference>
<dbReference type="AlphaFoldDB" id="A0A1Y1KH25"/>
<keyword evidence="1" id="KW-0812">Transmembrane</keyword>
<dbReference type="EMBL" id="GEZM01084408">
    <property type="protein sequence ID" value="JAV60769.1"/>
    <property type="molecule type" value="Transcribed_RNA"/>
</dbReference>
<proteinExistence type="predicted"/>
<protein>
    <submittedName>
        <fullName evidence="2">Uncharacterized protein</fullName>
    </submittedName>
</protein>
<feature type="transmembrane region" description="Helical" evidence="1">
    <location>
        <begin position="87"/>
        <end position="110"/>
    </location>
</feature>
<keyword evidence="1" id="KW-1133">Transmembrane helix</keyword>
<evidence type="ECO:0000256" key="1">
    <source>
        <dbReference type="SAM" id="Phobius"/>
    </source>
</evidence>
<evidence type="ECO:0000313" key="2">
    <source>
        <dbReference type="EMBL" id="JAV60769.1"/>
    </source>
</evidence>
<feature type="transmembrane region" description="Helical" evidence="1">
    <location>
        <begin position="130"/>
        <end position="150"/>
    </location>
</feature>
<keyword evidence="1" id="KW-0472">Membrane</keyword>